<keyword evidence="2" id="KW-0816">Tricarboxylic acid cycle</keyword>
<comment type="pathway">
    <text evidence="1">Carbohydrate metabolism; tricarboxylic acid cycle; succinate from succinyl-CoA (ligase route): step 1/1.</text>
</comment>
<evidence type="ECO:0000313" key="12">
    <source>
        <dbReference type="Proteomes" id="UP000562929"/>
    </source>
</evidence>
<dbReference type="PIRSF" id="PIRSF001554">
    <property type="entry name" value="SucCS_beta"/>
    <property type="match status" value="1"/>
</dbReference>
<dbReference type="SUPFAM" id="SSF56059">
    <property type="entry name" value="Glutathione synthetase ATP-binding domain-like"/>
    <property type="match status" value="1"/>
</dbReference>
<dbReference type="AlphaFoldDB" id="A0A8H4QAM5"/>
<dbReference type="GO" id="GO:0005524">
    <property type="term" value="F:ATP binding"/>
    <property type="evidence" value="ECO:0007669"/>
    <property type="project" value="UniProtKB-KW"/>
</dbReference>
<evidence type="ECO:0000259" key="10">
    <source>
        <dbReference type="Pfam" id="PF08442"/>
    </source>
</evidence>
<keyword evidence="8" id="KW-0809">Transit peptide</keyword>
<dbReference type="UniPathway" id="UPA00223">
    <property type="reaction ID" value="UER00999"/>
</dbReference>
<feature type="domain" description="ATP-grasp fold succinyl-CoA synthetase-type" evidence="10">
    <location>
        <begin position="2"/>
        <end position="110"/>
    </location>
</feature>
<dbReference type="GO" id="GO:0006099">
    <property type="term" value="P:tricarboxylic acid cycle"/>
    <property type="evidence" value="ECO:0007669"/>
    <property type="project" value="UniProtKB-UniPathway"/>
</dbReference>
<dbReference type="Proteomes" id="UP000562929">
    <property type="component" value="Unassembled WGS sequence"/>
</dbReference>
<dbReference type="GO" id="GO:0004775">
    <property type="term" value="F:succinate-CoA ligase (ADP-forming) activity"/>
    <property type="evidence" value="ECO:0007669"/>
    <property type="project" value="TreeGrafter"/>
</dbReference>
<evidence type="ECO:0000256" key="2">
    <source>
        <dbReference type="ARBA" id="ARBA00022532"/>
    </source>
</evidence>
<sequence>MKKLRVTEHIKSDANWYLAMSVDRESYGPAITISRRGGMTVDEIARLYPDSLYTFSFTLSTGITTSLMSQIQTQLQLSSVQSGNLEHLLHQAFAIFSQKDATLFEINPMTMSKDGSIASLSTNLVIDDAAKKRQPELFLLRDKSKEVAEEVEAEEHGLVYVKMEGDIGVVVNGAGLAMATNDAIGFHGGKSANFLDTGGKATTETMLKAFEIVTRDERVRAILVNIYGGLTRCDMMAESIIGAARELDMRVPMVVRLQGTNSEQGLKMLEEAGLGIDMVVESDWRAARRVVELARGVESTNTC</sequence>
<dbReference type="InterPro" id="IPR016102">
    <property type="entry name" value="Succinyl-CoA_synth-like"/>
</dbReference>
<dbReference type="PANTHER" id="PTHR11815">
    <property type="entry name" value="SUCCINYL-COA SYNTHETASE BETA CHAIN"/>
    <property type="match status" value="1"/>
</dbReference>
<proteinExistence type="predicted"/>
<keyword evidence="12" id="KW-1185">Reference proteome</keyword>
<feature type="domain" description="ATP-citrate synthase/succinyl-CoA ligase C-terminal" evidence="9">
    <location>
        <begin position="170"/>
        <end position="287"/>
    </location>
</feature>
<dbReference type="FunFam" id="3.40.50.261:FF:000001">
    <property type="entry name" value="Succinate--CoA ligase [ADP-forming] subunit beta"/>
    <property type="match status" value="1"/>
</dbReference>
<gene>
    <name evidence="11" type="ORF">GQ602_002548</name>
</gene>
<evidence type="ECO:0000256" key="7">
    <source>
        <dbReference type="ARBA" id="ARBA00022842"/>
    </source>
</evidence>
<dbReference type="GO" id="GO:0006104">
    <property type="term" value="P:succinyl-CoA metabolic process"/>
    <property type="evidence" value="ECO:0007669"/>
    <property type="project" value="TreeGrafter"/>
</dbReference>
<dbReference type="PROSITE" id="PS01217">
    <property type="entry name" value="SUCCINYL_COA_LIG_3"/>
    <property type="match status" value="1"/>
</dbReference>
<accession>A0A8H4QAM5</accession>
<keyword evidence="6" id="KW-0067">ATP-binding</keyword>
<keyword evidence="7" id="KW-0460">Magnesium</keyword>
<evidence type="ECO:0000313" key="11">
    <source>
        <dbReference type="EMBL" id="KAF4592249.1"/>
    </source>
</evidence>
<dbReference type="SUPFAM" id="SSF52210">
    <property type="entry name" value="Succinyl-CoA synthetase domains"/>
    <property type="match status" value="1"/>
</dbReference>
<dbReference type="Gene3D" id="3.30.470.20">
    <property type="entry name" value="ATP-grasp fold, B domain"/>
    <property type="match status" value="1"/>
</dbReference>
<dbReference type="Gene3D" id="3.30.1490.20">
    <property type="entry name" value="ATP-grasp fold, A domain"/>
    <property type="match status" value="1"/>
</dbReference>
<dbReference type="InterPro" id="IPR017866">
    <property type="entry name" value="Succ-CoA_synthase_bsu_CS"/>
</dbReference>
<dbReference type="Pfam" id="PF00549">
    <property type="entry name" value="Ligase_CoA"/>
    <property type="match status" value="1"/>
</dbReference>
<evidence type="ECO:0000256" key="1">
    <source>
        <dbReference type="ARBA" id="ARBA00005064"/>
    </source>
</evidence>
<evidence type="ECO:0000256" key="8">
    <source>
        <dbReference type="ARBA" id="ARBA00022946"/>
    </source>
</evidence>
<dbReference type="GO" id="GO:0046872">
    <property type="term" value="F:metal ion binding"/>
    <property type="evidence" value="ECO:0007669"/>
    <property type="project" value="UniProtKB-KW"/>
</dbReference>
<dbReference type="InterPro" id="IPR005809">
    <property type="entry name" value="Succ_CoA_ligase-like_bsu"/>
</dbReference>
<dbReference type="GO" id="GO:0042709">
    <property type="term" value="C:succinate-CoA ligase complex"/>
    <property type="evidence" value="ECO:0007669"/>
    <property type="project" value="TreeGrafter"/>
</dbReference>
<evidence type="ECO:0000256" key="5">
    <source>
        <dbReference type="ARBA" id="ARBA00022741"/>
    </source>
</evidence>
<keyword evidence="3" id="KW-0436">Ligase</keyword>
<dbReference type="GO" id="GO:0005739">
    <property type="term" value="C:mitochondrion"/>
    <property type="evidence" value="ECO:0007669"/>
    <property type="project" value="TreeGrafter"/>
</dbReference>
<name>A0A8H4QAM5_9HYPO</name>
<evidence type="ECO:0000256" key="4">
    <source>
        <dbReference type="ARBA" id="ARBA00022723"/>
    </source>
</evidence>
<dbReference type="OrthoDB" id="1664372at2759"/>
<dbReference type="EMBL" id="JAACLJ010000002">
    <property type="protein sequence ID" value="KAF4592249.1"/>
    <property type="molecule type" value="Genomic_DNA"/>
</dbReference>
<dbReference type="InterPro" id="IPR013650">
    <property type="entry name" value="ATP-grasp_succ-CoA_synth-type"/>
</dbReference>
<reference evidence="11 12" key="1">
    <citation type="journal article" date="2020" name="G3 (Bethesda)">
        <title>Genetic Underpinnings of Host Manipulation by Ophiocordyceps as Revealed by Comparative Transcriptomics.</title>
        <authorList>
            <person name="Will I."/>
            <person name="Das B."/>
            <person name="Trinh T."/>
            <person name="Brachmann A."/>
            <person name="Ohm R.A."/>
            <person name="de Bekker C."/>
        </authorList>
    </citation>
    <scope>NUCLEOTIDE SEQUENCE [LARGE SCALE GENOMIC DNA]</scope>
    <source>
        <strain evidence="11 12">EC05</strain>
    </source>
</reference>
<comment type="caution">
    <text evidence="11">The sequence shown here is derived from an EMBL/GenBank/DDBJ whole genome shotgun (WGS) entry which is preliminary data.</text>
</comment>
<dbReference type="Gene3D" id="3.40.50.261">
    <property type="entry name" value="Succinyl-CoA synthetase domains"/>
    <property type="match status" value="1"/>
</dbReference>
<organism evidence="11 12">
    <name type="scientific">Ophiocordyceps camponoti-floridani</name>
    <dbReference type="NCBI Taxonomy" id="2030778"/>
    <lineage>
        <taxon>Eukaryota</taxon>
        <taxon>Fungi</taxon>
        <taxon>Dikarya</taxon>
        <taxon>Ascomycota</taxon>
        <taxon>Pezizomycotina</taxon>
        <taxon>Sordariomycetes</taxon>
        <taxon>Hypocreomycetidae</taxon>
        <taxon>Hypocreales</taxon>
        <taxon>Ophiocordycipitaceae</taxon>
        <taxon>Ophiocordyceps</taxon>
    </lineage>
</organism>
<keyword evidence="5" id="KW-0547">Nucleotide-binding</keyword>
<dbReference type="InterPro" id="IPR005811">
    <property type="entry name" value="SUCC_ACL_C"/>
</dbReference>
<evidence type="ECO:0000256" key="3">
    <source>
        <dbReference type="ARBA" id="ARBA00022598"/>
    </source>
</evidence>
<dbReference type="PANTHER" id="PTHR11815:SF1">
    <property type="entry name" value="SUCCINATE--COA LIGASE [ADP-FORMING] SUBUNIT BETA, MITOCHONDRIAL"/>
    <property type="match status" value="1"/>
</dbReference>
<evidence type="ECO:0000259" key="9">
    <source>
        <dbReference type="Pfam" id="PF00549"/>
    </source>
</evidence>
<dbReference type="Pfam" id="PF08442">
    <property type="entry name" value="ATP-grasp_2"/>
    <property type="match status" value="1"/>
</dbReference>
<protein>
    <submittedName>
        <fullName evidence="11">Succinyl-CoA synthetase beta chain</fullName>
    </submittedName>
</protein>
<keyword evidence="4" id="KW-0479">Metal-binding</keyword>
<evidence type="ECO:0000256" key="6">
    <source>
        <dbReference type="ARBA" id="ARBA00022840"/>
    </source>
</evidence>
<dbReference type="InterPro" id="IPR013815">
    <property type="entry name" value="ATP_grasp_subdomain_1"/>
</dbReference>